<feature type="domain" description="Disease resistance protein winged helix" evidence="12">
    <location>
        <begin position="956"/>
        <end position="1026"/>
    </location>
</feature>
<comment type="caution">
    <text evidence="13">The sequence shown here is derived from an EMBL/GenBank/DDBJ whole genome shotgun (WGS) entry which is preliminary data.</text>
</comment>
<organism evidence="13 14">
    <name type="scientific">Cinchona calisaya</name>
    <dbReference type="NCBI Taxonomy" id="153742"/>
    <lineage>
        <taxon>Eukaryota</taxon>
        <taxon>Viridiplantae</taxon>
        <taxon>Streptophyta</taxon>
        <taxon>Embryophyta</taxon>
        <taxon>Tracheophyta</taxon>
        <taxon>Spermatophyta</taxon>
        <taxon>Magnoliopsida</taxon>
        <taxon>eudicotyledons</taxon>
        <taxon>Gunneridae</taxon>
        <taxon>Pentapetalae</taxon>
        <taxon>asterids</taxon>
        <taxon>lamiids</taxon>
        <taxon>Gentianales</taxon>
        <taxon>Rubiaceae</taxon>
        <taxon>Cinchonoideae</taxon>
        <taxon>Cinchoneae</taxon>
        <taxon>Cinchona</taxon>
    </lineage>
</organism>
<dbReference type="InterPro" id="IPR044974">
    <property type="entry name" value="Disease_R_plants"/>
</dbReference>
<dbReference type="GO" id="GO:0005524">
    <property type="term" value="F:ATP binding"/>
    <property type="evidence" value="ECO:0007669"/>
    <property type="project" value="UniProtKB-KW"/>
</dbReference>
<comment type="function">
    <text evidence="1">Confers resistance to late blight (Phytophthora infestans) races carrying the avirulence gene Avr1. Resistance proteins guard the plant against pathogens that contain an appropriate avirulence protein via an indirect interaction with this avirulence protein. That triggers a defense system including the hypersensitive response, which restricts the pathogen growth.</text>
</comment>
<dbReference type="GO" id="GO:0005737">
    <property type="term" value="C:cytoplasm"/>
    <property type="evidence" value="ECO:0007669"/>
    <property type="project" value="UniProtKB-SubCell"/>
</dbReference>
<evidence type="ECO:0000256" key="3">
    <source>
        <dbReference type="ARBA" id="ARBA00008894"/>
    </source>
</evidence>
<evidence type="ECO:0000256" key="1">
    <source>
        <dbReference type="ARBA" id="ARBA00002074"/>
    </source>
</evidence>
<evidence type="ECO:0000256" key="5">
    <source>
        <dbReference type="ARBA" id="ARBA00022614"/>
    </source>
</evidence>
<dbReference type="Pfam" id="PF00931">
    <property type="entry name" value="NB-ARC"/>
    <property type="match status" value="1"/>
</dbReference>
<dbReference type="PANTHER" id="PTHR23155">
    <property type="entry name" value="DISEASE RESISTANCE PROTEIN RP"/>
    <property type="match status" value="1"/>
</dbReference>
<dbReference type="PANTHER" id="PTHR23155:SF1152">
    <property type="entry name" value="AAA+ ATPASE DOMAIN-CONTAINING PROTEIN"/>
    <property type="match status" value="1"/>
</dbReference>
<dbReference type="Gene3D" id="1.10.8.430">
    <property type="entry name" value="Helical domain of apoptotic protease-activating factors"/>
    <property type="match status" value="1"/>
</dbReference>
<dbReference type="Proteomes" id="UP001630127">
    <property type="component" value="Unassembled WGS sequence"/>
</dbReference>
<comment type="similarity">
    <text evidence="3">Belongs to the disease resistance NB-LRR family.</text>
</comment>
<keyword evidence="10" id="KW-0067">ATP-binding</keyword>
<dbReference type="Gene3D" id="1.10.10.10">
    <property type="entry name" value="Winged helix-like DNA-binding domain superfamily/Winged helix DNA-binding domain"/>
    <property type="match status" value="1"/>
</dbReference>
<dbReference type="SUPFAM" id="SSF52540">
    <property type="entry name" value="P-loop containing nucleoside triphosphate hydrolases"/>
    <property type="match status" value="1"/>
</dbReference>
<dbReference type="Gene3D" id="3.80.10.10">
    <property type="entry name" value="Ribonuclease Inhibitor"/>
    <property type="match status" value="1"/>
</dbReference>
<evidence type="ECO:0000256" key="7">
    <source>
        <dbReference type="ARBA" id="ARBA00022737"/>
    </source>
</evidence>
<dbReference type="GO" id="GO:0009626">
    <property type="term" value="P:plant-type hypersensitive response"/>
    <property type="evidence" value="ECO:0007669"/>
    <property type="project" value="UniProtKB-KW"/>
</dbReference>
<evidence type="ECO:0000259" key="12">
    <source>
        <dbReference type="Pfam" id="PF23559"/>
    </source>
</evidence>
<name>A0ABD3AT75_9GENT</name>
<evidence type="ECO:0000256" key="9">
    <source>
        <dbReference type="ARBA" id="ARBA00022821"/>
    </source>
</evidence>
<keyword evidence="4" id="KW-0963">Cytoplasm</keyword>
<evidence type="ECO:0008006" key="15">
    <source>
        <dbReference type="Google" id="ProtNLM"/>
    </source>
</evidence>
<evidence type="ECO:0000313" key="14">
    <source>
        <dbReference type="Proteomes" id="UP001630127"/>
    </source>
</evidence>
<keyword evidence="8" id="KW-0547">Nucleotide-binding</keyword>
<evidence type="ECO:0000256" key="4">
    <source>
        <dbReference type="ARBA" id="ARBA00022490"/>
    </source>
</evidence>
<keyword evidence="9" id="KW-0611">Plant defense</keyword>
<dbReference type="InterPro" id="IPR032675">
    <property type="entry name" value="LRR_dom_sf"/>
</dbReference>
<proteinExistence type="inferred from homology"/>
<dbReference type="InterPro" id="IPR002182">
    <property type="entry name" value="NB-ARC"/>
</dbReference>
<keyword evidence="7" id="KW-0677">Repeat</keyword>
<keyword evidence="14" id="KW-1185">Reference proteome</keyword>
<feature type="domain" description="NB-ARC" evidence="11">
    <location>
        <begin position="704"/>
        <end position="869"/>
    </location>
</feature>
<dbReference type="Gene3D" id="3.40.50.300">
    <property type="entry name" value="P-loop containing nucleotide triphosphate hydrolases"/>
    <property type="match status" value="1"/>
</dbReference>
<accession>A0ABD3AT75</accession>
<sequence length="1432" mass="165998">MTSNYEHLQSVLNKLREQLSDANSEFARYFVDLERQWSMAETFICCIHGWSEAFENELTVQLLSSKMEVLASEIAKGLTDACEKNYMEECPSKFIDIFLEQKAKIQDLKPEIGKALDRLEELGYSFSLQYSPVHDSPLWEMFYEIAECHADALLQQFDDDDRYDKLKVFSDKLQSLVNGIRELQDKVFGDEEEYDLSGNNDEIDNFLTHIATVIIRMATCSCYFWSNELSSKETKIGKIDVLFDMQHEIDPTSIEFLELSLKFIKALCRKFSCTEDEKEILLNFFFNHILGEDTADYFEEELRSLVSLAIDELEQSGEDIQSFWEDIITVVRELVLLTEVASISEDDLRSPTHLSTKFLLTKIEIFIQKLLISRSTINVSSVEAQVDLLDGILTEVAEYMKDVTQDKSENVKYNMVFIEEIALELRTIYQSLCREKIKLSMVRNSLSIWHSRIVLFKAESSLIFLLNTDESRIALGKDHLEKLLKELRFYGSIVTAVHSPMVTQLKSTARRIMSVCCLLQANKLTCEQMMDKFALSNFIDPCRRLPRSHFPKTYSMDFIDFLLGNLRELLKRDVEPIVLVKHIIEEITLDLDVLRSFLINIWEPDTENQDLNGLGMHLIQLAYEVEHVIDSIEVTVDDFWQYASWLRDIQEEIRFVRMQATKISERKTSDYRVLNVTKIYSPKISEASKADIDELMLGLSDQEELIFDQLMSGSPRRDIVSIVGMPGLGKTTLAKRVYNDPKSTIYFHVRAWCGVSQEYQIRKLLLDILSDVSGFSQVFLQMTDEELEERLRQNLLRKRYLIVMDDLWNIKAWNDLDRSLPDNRTGSRILITSRAHDLTLTAEPHSVPHPLRPLSDDESWELLQMKIFPSGGCPKELSEVGKNIARNCKGLPLAIVAVAGLLQRTQQEQDWWKKVADTSSSHIMDDPQSRCMEILQLSYKHLPNHLKACYLYFGAFLQDEDIPVRKLTRLWIAERIIPKHESQRSEDLAEHYLMDLIHRSLVMVSKRRSNGKVKSCRVHDLLRDLCILKAREENFLCPVTRQDEPYASFNTMDYGVNLDFYSPSSSVSYEKHRLSIYVKRKYFALSNPSGPSTRSLIYFAMRDMDPRCQYDISFIPSNFKLLRVLDLESINMGSFILAGIFMLVHLVYLGLCGDLDAISPSIANLWKLETFLVKGLKGKVILPDTIWSMERLRHIHVSKHVGFNLPNRKVGNHYRLHNLVSLSLPSLSYRKDTEELLSRFPNLRKMKCIFLESWDSSKNYNHFPRLDTLTQLESLSILYSGRALNPHRLILPLNLKELTLSNFFLPWEYISSVGRLQNLEVLKLLSRSFQGQTWDMKEGEFSKLKYMKLDTLNIEKWIACDDPLPSLQQLIICNCKDLEEVPYVFVEIPTLQMIQVQRCGKFAEESVRKIREEEFEGLKIIIVPSDQILDPS</sequence>
<gene>
    <name evidence="13" type="ORF">ACH5RR_002874</name>
</gene>
<dbReference type="FunFam" id="1.10.10.10:FF:000322">
    <property type="entry name" value="Probable disease resistance protein At1g63360"/>
    <property type="match status" value="1"/>
</dbReference>
<dbReference type="PRINTS" id="PR00364">
    <property type="entry name" value="DISEASERSIST"/>
</dbReference>
<reference evidence="13 14" key="1">
    <citation type="submission" date="2024-11" db="EMBL/GenBank/DDBJ databases">
        <title>A near-complete genome assembly of Cinchona calisaya.</title>
        <authorList>
            <person name="Lian D.C."/>
            <person name="Zhao X.W."/>
            <person name="Wei L."/>
        </authorList>
    </citation>
    <scope>NUCLEOTIDE SEQUENCE [LARGE SCALE GENOMIC DNA]</scope>
    <source>
        <tissue evidence="13">Nenye</tissue>
    </source>
</reference>
<dbReference type="InterPro" id="IPR058922">
    <property type="entry name" value="WHD_DRP"/>
</dbReference>
<evidence type="ECO:0000256" key="6">
    <source>
        <dbReference type="ARBA" id="ARBA00022667"/>
    </source>
</evidence>
<dbReference type="EMBL" id="JBJUIK010000002">
    <property type="protein sequence ID" value="KAL3534413.1"/>
    <property type="molecule type" value="Genomic_DNA"/>
</dbReference>
<evidence type="ECO:0000256" key="8">
    <source>
        <dbReference type="ARBA" id="ARBA00022741"/>
    </source>
</evidence>
<evidence type="ECO:0000256" key="10">
    <source>
        <dbReference type="ARBA" id="ARBA00022840"/>
    </source>
</evidence>
<keyword evidence="6" id="KW-0381">Hypersensitive response</keyword>
<dbReference type="FunFam" id="3.40.50.300:FF:001091">
    <property type="entry name" value="Probable disease resistance protein At1g61300"/>
    <property type="match status" value="1"/>
</dbReference>
<keyword evidence="5" id="KW-0433">Leucine-rich repeat</keyword>
<dbReference type="InterPro" id="IPR036388">
    <property type="entry name" value="WH-like_DNA-bd_sf"/>
</dbReference>
<dbReference type="GO" id="GO:0051607">
    <property type="term" value="P:defense response to virus"/>
    <property type="evidence" value="ECO:0007669"/>
    <property type="project" value="UniProtKB-ARBA"/>
</dbReference>
<evidence type="ECO:0000256" key="2">
    <source>
        <dbReference type="ARBA" id="ARBA00004496"/>
    </source>
</evidence>
<evidence type="ECO:0000259" key="11">
    <source>
        <dbReference type="Pfam" id="PF00931"/>
    </source>
</evidence>
<comment type="subcellular location">
    <subcellularLocation>
        <location evidence="2">Cytoplasm</location>
    </subcellularLocation>
</comment>
<dbReference type="Pfam" id="PF23559">
    <property type="entry name" value="WHD_DRP"/>
    <property type="match status" value="1"/>
</dbReference>
<protein>
    <recommendedName>
        <fullName evidence="15">Late blight resistance protein homolog R1A-3</fullName>
    </recommendedName>
</protein>
<dbReference type="SUPFAM" id="SSF52058">
    <property type="entry name" value="L domain-like"/>
    <property type="match status" value="1"/>
</dbReference>
<evidence type="ECO:0000313" key="13">
    <source>
        <dbReference type="EMBL" id="KAL3534413.1"/>
    </source>
</evidence>
<dbReference type="InterPro" id="IPR027417">
    <property type="entry name" value="P-loop_NTPase"/>
</dbReference>
<dbReference type="InterPro" id="IPR042197">
    <property type="entry name" value="Apaf_helical"/>
</dbReference>